<proteinExistence type="inferred from homology"/>
<dbReference type="Gene3D" id="1.20.120.80">
    <property type="entry name" value="Cytochrome c oxidase, subunit III, four-helix bundle"/>
    <property type="match status" value="1"/>
</dbReference>
<geneLocation type="mitochondrion" evidence="11"/>
<protein>
    <recommendedName>
        <fullName evidence="3 8">Cytochrome c oxidase subunit 3</fullName>
    </recommendedName>
</protein>
<organism evidence="11">
    <name type="scientific">Elasmosoma sp. QL-2014</name>
    <dbReference type="NCBI Taxonomy" id="1491720"/>
    <lineage>
        <taxon>Eukaryota</taxon>
        <taxon>Metazoa</taxon>
        <taxon>Ecdysozoa</taxon>
        <taxon>Arthropoda</taxon>
        <taxon>Hexapoda</taxon>
        <taxon>Insecta</taxon>
        <taxon>Pterygota</taxon>
        <taxon>Neoptera</taxon>
        <taxon>Endopterygota</taxon>
        <taxon>Hymenoptera</taxon>
        <taxon>Apocrita</taxon>
        <taxon>Ichneumonoidea</taxon>
        <taxon>Braconidae</taxon>
        <taxon>Neoneurinae</taxon>
        <taxon>Elasmosoma</taxon>
    </lineage>
</organism>
<sequence length="261" mass="30112">MMMFYIPFHLVSVSPWPFLGSFGSMNLLLGVLDTFNSKDFFLFLFSGLFILLVAAQWWRDVIREGLWQGCHTLKVVSGLKLGMLLFIMSELMLFVSFFWAYFHFYLAPSVELGGIFPSFNICVFDPMSIPLLNTVILLGSGVTITWGHHSALGGNKFFLKLSVLLTLLLGGVFTVFQYLEYCEAFFTLGDSSYGSIFFLATGFHGLHVLIGTIFILVNLYRIVMNQFSSYHHCGFEMSIWYWHFVDVVWLFLYLFIYWLSY</sequence>
<keyword evidence="6 9" id="KW-1133">Transmembrane helix</keyword>
<evidence type="ECO:0000256" key="1">
    <source>
        <dbReference type="ARBA" id="ARBA00004141"/>
    </source>
</evidence>
<dbReference type="InterPro" id="IPR035973">
    <property type="entry name" value="Cyt_c_oxidase_su3-like_sf"/>
</dbReference>
<keyword evidence="4 8" id="KW-0812">Transmembrane</keyword>
<dbReference type="GO" id="GO:0006123">
    <property type="term" value="P:mitochondrial electron transport, cytochrome c to oxygen"/>
    <property type="evidence" value="ECO:0007669"/>
    <property type="project" value="TreeGrafter"/>
</dbReference>
<evidence type="ECO:0000256" key="9">
    <source>
        <dbReference type="SAM" id="Phobius"/>
    </source>
</evidence>
<evidence type="ECO:0000256" key="6">
    <source>
        <dbReference type="ARBA" id="ARBA00022989"/>
    </source>
</evidence>
<dbReference type="Pfam" id="PF00510">
    <property type="entry name" value="COX3"/>
    <property type="match status" value="1"/>
</dbReference>
<evidence type="ECO:0000256" key="7">
    <source>
        <dbReference type="ARBA" id="ARBA00023136"/>
    </source>
</evidence>
<evidence type="ECO:0000256" key="3">
    <source>
        <dbReference type="ARBA" id="ARBA00015944"/>
    </source>
</evidence>
<comment type="similarity">
    <text evidence="2 8">Belongs to the cytochrome c oxidase subunit 3 family.</text>
</comment>
<dbReference type="InterPro" id="IPR013833">
    <property type="entry name" value="Cyt_c_oxidase_su3_a-hlx"/>
</dbReference>
<evidence type="ECO:0000256" key="4">
    <source>
        <dbReference type="ARBA" id="ARBA00022692"/>
    </source>
</evidence>
<evidence type="ECO:0000256" key="2">
    <source>
        <dbReference type="ARBA" id="ARBA00010581"/>
    </source>
</evidence>
<keyword evidence="8 11" id="KW-0496">Mitochondrion</keyword>
<name>A0A0U1WZ38_9HYME</name>
<keyword evidence="7 9" id="KW-0472">Membrane</keyword>
<reference evidence="11" key="1">
    <citation type="submission" date="2014-02" db="EMBL/GenBank/DDBJ databases">
        <title>The comparative mitochondrial genomes from Braconidae subfamilies and the phylogeny of the Hymenoptera.</title>
        <authorList>
            <person name="Li Q."/>
            <person name="Wei S.J."/>
            <person name="Chen X.X."/>
        </authorList>
    </citation>
    <scope>NUCLEOTIDE SEQUENCE</scope>
</reference>
<feature type="transmembrane region" description="Helical" evidence="9">
    <location>
        <begin position="240"/>
        <end position="259"/>
    </location>
</feature>
<dbReference type="InterPro" id="IPR000298">
    <property type="entry name" value="Cyt_c_oxidase-like_su3"/>
</dbReference>
<dbReference type="PROSITE" id="PS50253">
    <property type="entry name" value="COX3"/>
    <property type="match status" value="1"/>
</dbReference>
<dbReference type="Gene3D" id="1.10.287.70">
    <property type="match status" value="1"/>
</dbReference>
<feature type="transmembrane region" description="Helical" evidence="9">
    <location>
        <begin position="127"/>
        <end position="146"/>
    </location>
</feature>
<dbReference type="PANTHER" id="PTHR11403:SF7">
    <property type="entry name" value="CYTOCHROME C OXIDASE SUBUNIT 3"/>
    <property type="match status" value="1"/>
</dbReference>
<feature type="transmembrane region" description="Helical" evidence="9">
    <location>
        <begin position="40"/>
        <end position="58"/>
    </location>
</feature>
<dbReference type="InterPro" id="IPR033945">
    <property type="entry name" value="Cyt_c_oxase_su3_dom"/>
</dbReference>
<comment type="function">
    <text evidence="8">Component of the cytochrome c oxidase, the last enzyme in the mitochondrial electron transport chain which drives oxidative phosphorylation. The respiratory chain contains 3 multisubunit complexes succinate dehydrogenase (complex II, CII), ubiquinol-cytochrome c oxidoreductase (cytochrome b-c1 complex, complex III, CIII) and cytochrome c oxidase (complex IV, CIV), that cooperate to transfer electrons derived from NADH and succinate to molecular oxygen, creating an electrochemical gradient over the inner membrane that drives transmembrane transport and the ATP synthase. Cytochrome c oxidase is the component of the respiratory chain that catalyzes the reduction of oxygen to water. Electrons originating from reduced cytochrome c in the intermembrane space (IMS) are transferred via the dinuclear copper A center (CU(A)) of subunit 2 and heme A of subunit 1 to the active site in subunit 1, a binuclear center (BNC) formed by heme A3 and copper B (CU(B)). The BNC reduces molecular oxygen to 2 water molecules using 4 electrons from cytochrome c in the IMS and 4 protons from the mitochondrial matrix.</text>
</comment>
<keyword evidence="5" id="KW-1278">Translocase</keyword>
<comment type="subcellular location">
    <subcellularLocation>
        <location evidence="1">Membrane</location>
        <topology evidence="1">Multi-pass membrane protein</topology>
    </subcellularLocation>
</comment>
<feature type="transmembrane region" description="Helical" evidence="9">
    <location>
        <begin position="79"/>
        <end position="102"/>
    </location>
</feature>
<dbReference type="AlphaFoldDB" id="A0A0U1WZ38"/>
<dbReference type="InterPro" id="IPR024791">
    <property type="entry name" value="Cyt_c/ubiquinol_Oxase_su3"/>
</dbReference>
<dbReference type="GO" id="GO:0005739">
    <property type="term" value="C:mitochondrion"/>
    <property type="evidence" value="ECO:0007669"/>
    <property type="project" value="TreeGrafter"/>
</dbReference>
<dbReference type="PANTHER" id="PTHR11403">
    <property type="entry name" value="CYTOCHROME C OXIDASE SUBUNIT III"/>
    <property type="match status" value="1"/>
</dbReference>
<dbReference type="EMBL" id="KJ412470">
    <property type="protein sequence ID" value="AHX97791.1"/>
    <property type="molecule type" value="Genomic_DNA"/>
</dbReference>
<gene>
    <name evidence="11" type="primary">COX3</name>
</gene>
<evidence type="ECO:0000259" key="10">
    <source>
        <dbReference type="PROSITE" id="PS50253"/>
    </source>
</evidence>
<feature type="transmembrane region" description="Helical" evidence="9">
    <location>
        <begin position="196"/>
        <end position="220"/>
    </location>
</feature>
<evidence type="ECO:0000313" key="11">
    <source>
        <dbReference type="EMBL" id="AHX97791.1"/>
    </source>
</evidence>
<evidence type="ECO:0000256" key="8">
    <source>
        <dbReference type="RuleBase" id="RU003375"/>
    </source>
</evidence>
<dbReference type="GO" id="GO:0016020">
    <property type="term" value="C:membrane"/>
    <property type="evidence" value="ECO:0007669"/>
    <property type="project" value="UniProtKB-SubCell"/>
</dbReference>
<feature type="transmembrane region" description="Helical" evidence="9">
    <location>
        <begin position="158"/>
        <end position="176"/>
    </location>
</feature>
<evidence type="ECO:0000256" key="5">
    <source>
        <dbReference type="ARBA" id="ARBA00022967"/>
    </source>
</evidence>
<feature type="domain" description="Heme-copper oxidase subunit III family profile" evidence="10">
    <location>
        <begin position="4"/>
        <end position="261"/>
    </location>
</feature>
<dbReference type="GO" id="GO:0004129">
    <property type="term" value="F:cytochrome-c oxidase activity"/>
    <property type="evidence" value="ECO:0007669"/>
    <property type="project" value="InterPro"/>
</dbReference>
<dbReference type="CDD" id="cd01665">
    <property type="entry name" value="Cyt_c_Oxidase_III"/>
    <property type="match status" value="1"/>
</dbReference>
<dbReference type="SUPFAM" id="SSF81452">
    <property type="entry name" value="Cytochrome c oxidase subunit III-like"/>
    <property type="match status" value="1"/>
</dbReference>
<accession>A0A0U1WZ38</accession>